<evidence type="ECO:0000313" key="3">
    <source>
        <dbReference type="Proteomes" id="UP001234989"/>
    </source>
</evidence>
<dbReference type="PANTHER" id="PTHR15503:SF45">
    <property type="entry name" value="RNA-DIRECTED DNA POLYMERASE HOMOLOG"/>
    <property type="match status" value="1"/>
</dbReference>
<name>A0AAF0TRC2_SOLVR</name>
<protein>
    <recommendedName>
        <fullName evidence="4">Gag-pol polyprotein</fullName>
    </recommendedName>
</protein>
<dbReference type="SUPFAM" id="SSF56672">
    <property type="entry name" value="DNA/RNA polymerases"/>
    <property type="match status" value="1"/>
</dbReference>
<dbReference type="InterPro" id="IPR043502">
    <property type="entry name" value="DNA/RNA_pol_sf"/>
</dbReference>
<dbReference type="InterPro" id="IPR032567">
    <property type="entry name" value="RTL1-rel"/>
</dbReference>
<proteinExistence type="predicted"/>
<evidence type="ECO:0008006" key="4">
    <source>
        <dbReference type="Google" id="ProtNLM"/>
    </source>
</evidence>
<dbReference type="AlphaFoldDB" id="A0AAF0TRC2"/>
<dbReference type="EMBL" id="CP133616">
    <property type="protein sequence ID" value="WMV30007.1"/>
    <property type="molecule type" value="Genomic_DNA"/>
</dbReference>
<evidence type="ECO:0000313" key="2">
    <source>
        <dbReference type="EMBL" id="WMV30007.1"/>
    </source>
</evidence>
<dbReference type="Proteomes" id="UP001234989">
    <property type="component" value="Chromosome 5"/>
</dbReference>
<dbReference type="InterPro" id="IPR021109">
    <property type="entry name" value="Peptidase_aspartic_dom_sf"/>
</dbReference>
<feature type="compositionally biased region" description="Basic residues" evidence="1">
    <location>
        <begin position="26"/>
        <end position="40"/>
    </location>
</feature>
<accession>A0AAF0TRC2</accession>
<sequence>MVNTGYNGVKPVAPVNAPADESVAKGRCRGRGRGRAKGRVPGKGLAGPGVLPSAQVSQAPANPYVASTAPKTGGMRGNDAFFCPLLGSVMTGNEHDTLTKFLKLKPPAEASDAVITSTILVCDQMANVLFDPGFTYSYVSVRFAYDFEMICDILDAPIRVSTSVRQSVIITHVYRACPIVFMGFQTWVHLVILDMIDFDIILGMTWLSPYYVVLNCNTKFVTLEISVREKLEWERVYKPKQAKIISSIRASKVVVQGCLAYLAHVRDVEIEAPSIGSIPVVSEFSEVFPNDLPGMPPDRDILFCIYLEPGSYPISIPPYQMAPAELRELKAQIQELLDK</sequence>
<dbReference type="Pfam" id="PF08284">
    <property type="entry name" value="RVP_2"/>
    <property type="match status" value="1"/>
</dbReference>
<gene>
    <name evidence="2" type="ORF">MTR67_023392</name>
</gene>
<reference evidence="2" key="1">
    <citation type="submission" date="2023-08" db="EMBL/GenBank/DDBJ databases">
        <title>A de novo genome assembly of Solanum verrucosum Schlechtendal, a Mexican diploid species geographically isolated from the other diploid A-genome species in potato relatives.</title>
        <authorList>
            <person name="Hosaka K."/>
        </authorList>
    </citation>
    <scope>NUCLEOTIDE SEQUENCE</scope>
    <source>
        <tissue evidence="2">Young leaves</tissue>
    </source>
</reference>
<keyword evidence="3" id="KW-1185">Reference proteome</keyword>
<dbReference type="Gene3D" id="2.40.70.10">
    <property type="entry name" value="Acid Proteases"/>
    <property type="match status" value="1"/>
</dbReference>
<evidence type="ECO:0000256" key="1">
    <source>
        <dbReference type="SAM" id="MobiDB-lite"/>
    </source>
</evidence>
<dbReference type="CDD" id="cd00303">
    <property type="entry name" value="retropepsin_like"/>
    <property type="match status" value="1"/>
</dbReference>
<dbReference type="PANTHER" id="PTHR15503">
    <property type="entry name" value="LDOC1 RELATED"/>
    <property type="match status" value="1"/>
</dbReference>
<organism evidence="2 3">
    <name type="scientific">Solanum verrucosum</name>
    <dbReference type="NCBI Taxonomy" id="315347"/>
    <lineage>
        <taxon>Eukaryota</taxon>
        <taxon>Viridiplantae</taxon>
        <taxon>Streptophyta</taxon>
        <taxon>Embryophyta</taxon>
        <taxon>Tracheophyta</taxon>
        <taxon>Spermatophyta</taxon>
        <taxon>Magnoliopsida</taxon>
        <taxon>eudicotyledons</taxon>
        <taxon>Gunneridae</taxon>
        <taxon>Pentapetalae</taxon>
        <taxon>asterids</taxon>
        <taxon>lamiids</taxon>
        <taxon>Solanales</taxon>
        <taxon>Solanaceae</taxon>
        <taxon>Solanoideae</taxon>
        <taxon>Solaneae</taxon>
        <taxon>Solanum</taxon>
    </lineage>
</organism>
<feature type="region of interest" description="Disordered" evidence="1">
    <location>
        <begin position="25"/>
        <end position="49"/>
    </location>
</feature>